<dbReference type="InterPro" id="IPR017871">
    <property type="entry name" value="ABC_transporter-like_CS"/>
</dbReference>
<dbReference type="CDD" id="cd03216">
    <property type="entry name" value="ABC_Carb_Monos_I"/>
    <property type="match status" value="1"/>
</dbReference>
<dbReference type="PROSITE" id="PS50893">
    <property type="entry name" value="ABC_TRANSPORTER_2"/>
    <property type="match status" value="2"/>
</dbReference>
<accession>A0A1I6HDQ8</accession>
<evidence type="ECO:0000256" key="1">
    <source>
        <dbReference type="ARBA" id="ARBA00004202"/>
    </source>
</evidence>
<protein>
    <submittedName>
        <fullName evidence="11">Ribose transport system ATP-binding protein</fullName>
    </submittedName>
</protein>
<dbReference type="PANTHER" id="PTHR43790:SF9">
    <property type="entry name" value="GALACTOFURANOSE TRANSPORTER ATP-BINDING PROTEIN YTFR"/>
    <property type="match status" value="1"/>
</dbReference>
<dbReference type="InterPro" id="IPR003593">
    <property type="entry name" value="AAA+_ATPase"/>
</dbReference>
<gene>
    <name evidence="11" type="ORF">SAMN04488005_2570</name>
</gene>
<evidence type="ECO:0000256" key="4">
    <source>
        <dbReference type="ARBA" id="ARBA00022597"/>
    </source>
</evidence>
<dbReference type="EMBL" id="FOYP01000002">
    <property type="protein sequence ID" value="SFR52623.1"/>
    <property type="molecule type" value="Genomic_DNA"/>
</dbReference>
<dbReference type="FunFam" id="3.40.50.300:FF:000127">
    <property type="entry name" value="Ribose import ATP-binding protein RbsA"/>
    <property type="match status" value="1"/>
</dbReference>
<evidence type="ECO:0000313" key="12">
    <source>
        <dbReference type="Proteomes" id="UP000199478"/>
    </source>
</evidence>
<sequence>MNNRIDMKGIGKSFFATRALDNVDFSSVAGEVHALVGLNGAGKSTLMKVLGGVIQRDQGVIELNGQPIEIAAPVDATKHGVAMIHQEYSLINELTVADNIFLGRELFIGGTPFLNKREMARRVRAQLDRFGLDLDPASPVRDLNSGEKQIVEIIRALMSDSWLIVMDEPTSALSEEDKERLFGFIRRMKAEGVAIIYISHHMPEIFGIAEQVTVMRDGKIVLSERTSNTTEAAVIKTMTGTELDDFVKPVKTISDDVLLDVRGLTHAHAYQDVSFDLRRGEILVLTGLRGCGAPELAKAIFGLTSGYEGTISYRGTTLRPGRGPAAAVRDGMGMVTENRDKNGIMAALSVRDNIALPFLEKATRGGLINAAKVEAVVAKAIRETSTKTSSPDQEIRFLSGGNKQKICFSRWLDEDLELLILLEPTRGIDVHAKADIYRIIEELATRGVGVLILSYEIDEVIMLADRVITLYQGRSVASYSHPDFDKDKMLADMAGANLPAAAHA</sequence>
<dbReference type="OrthoDB" id="9805029at2"/>
<dbReference type="RefSeq" id="WP_090200876.1">
    <property type="nucleotide sequence ID" value="NZ_FOYP01000002.1"/>
</dbReference>
<dbReference type="InterPro" id="IPR003439">
    <property type="entry name" value="ABC_transporter-like_ATP-bd"/>
</dbReference>
<dbReference type="SUPFAM" id="SSF52540">
    <property type="entry name" value="P-loop containing nucleoside triphosphate hydrolases"/>
    <property type="match status" value="2"/>
</dbReference>
<keyword evidence="9" id="KW-0472">Membrane</keyword>
<dbReference type="CDD" id="cd03215">
    <property type="entry name" value="ABC_Carb_Monos_II"/>
    <property type="match status" value="1"/>
</dbReference>
<keyword evidence="4" id="KW-0762">Sugar transport</keyword>
<dbReference type="InterPro" id="IPR050107">
    <property type="entry name" value="ABC_carbohydrate_import_ATPase"/>
</dbReference>
<evidence type="ECO:0000256" key="3">
    <source>
        <dbReference type="ARBA" id="ARBA00022475"/>
    </source>
</evidence>
<dbReference type="AlphaFoldDB" id="A0A1I6HDQ8"/>
<proteinExistence type="predicted"/>
<dbReference type="PROSITE" id="PS00211">
    <property type="entry name" value="ABC_TRANSPORTER_1"/>
    <property type="match status" value="1"/>
</dbReference>
<keyword evidence="2" id="KW-0813">Transport</keyword>
<dbReference type="Proteomes" id="UP000199478">
    <property type="component" value="Unassembled WGS sequence"/>
</dbReference>
<evidence type="ECO:0000256" key="7">
    <source>
        <dbReference type="ARBA" id="ARBA00022840"/>
    </source>
</evidence>
<feature type="domain" description="ABC transporter" evidence="10">
    <location>
        <begin position="241"/>
        <end position="497"/>
    </location>
</feature>
<evidence type="ECO:0000256" key="2">
    <source>
        <dbReference type="ARBA" id="ARBA00022448"/>
    </source>
</evidence>
<evidence type="ECO:0000256" key="5">
    <source>
        <dbReference type="ARBA" id="ARBA00022737"/>
    </source>
</evidence>
<evidence type="ECO:0000259" key="10">
    <source>
        <dbReference type="PROSITE" id="PS50893"/>
    </source>
</evidence>
<keyword evidence="12" id="KW-1185">Reference proteome</keyword>
<evidence type="ECO:0000256" key="9">
    <source>
        <dbReference type="ARBA" id="ARBA00023136"/>
    </source>
</evidence>
<keyword evidence="8" id="KW-1278">Translocase</keyword>
<dbReference type="GO" id="GO:0005886">
    <property type="term" value="C:plasma membrane"/>
    <property type="evidence" value="ECO:0007669"/>
    <property type="project" value="UniProtKB-SubCell"/>
</dbReference>
<keyword evidence="7 11" id="KW-0067">ATP-binding</keyword>
<evidence type="ECO:0000256" key="6">
    <source>
        <dbReference type="ARBA" id="ARBA00022741"/>
    </source>
</evidence>
<evidence type="ECO:0000256" key="8">
    <source>
        <dbReference type="ARBA" id="ARBA00022967"/>
    </source>
</evidence>
<keyword evidence="5" id="KW-0677">Repeat</keyword>
<dbReference type="Pfam" id="PF00005">
    <property type="entry name" value="ABC_tran"/>
    <property type="match status" value="2"/>
</dbReference>
<reference evidence="12" key="1">
    <citation type="submission" date="2016-10" db="EMBL/GenBank/DDBJ databases">
        <authorList>
            <person name="Varghese N."/>
            <person name="Submissions S."/>
        </authorList>
    </citation>
    <scope>NUCLEOTIDE SEQUENCE [LARGE SCALE GENOMIC DNA]</scope>
    <source>
        <strain evidence="12">DSM 26879</strain>
    </source>
</reference>
<dbReference type="PANTHER" id="PTHR43790">
    <property type="entry name" value="CARBOHYDRATE TRANSPORT ATP-BINDING PROTEIN MG119-RELATED"/>
    <property type="match status" value="1"/>
</dbReference>
<organism evidence="11 12">
    <name type="scientific">Yoonia tamlensis</name>
    <dbReference type="NCBI Taxonomy" id="390270"/>
    <lineage>
        <taxon>Bacteria</taxon>
        <taxon>Pseudomonadati</taxon>
        <taxon>Pseudomonadota</taxon>
        <taxon>Alphaproteobacteria</taxon>
        <taxon>Rhodobacterales</taxon>
        <taxon>Paracoccaceae</taxon>
        <taxon>Yoonia</taxon>
    </lineage>
</organism>
<evidence type="ECO:0000313" key="11">
    <source>
        <dbReference type="EMBL" id="SFR52623.1"/>
    </source>
</evidence>
<dbReference type="GO" id="GO:0016887">
    <property type="term" value="F:ATP hydrolysis activity"/>
    <property type="evidence" value="ECO:0007669"/>
    <property type="project" value="InterPro"/>
</dbReference>
<name>A0A1I6HDQ8_9RHOB</name>
<dbReference type="Gene3D" id="3.40.50.300">
    <property type="entry name" value="P-loop containing nucleotide triphosphate hydrolases"/>
    <property type="match status" value="2"/>
</dbReference>
<comment type="subcellular location">
    <subcellularLocation>
        <location evidence="1">Cell membrane</location>
        <topology evidence="1">Peripheral membrane protein</topology>
    </subcellularLocation>
</comment>
<dbReference type="SMART" id="SM00382">
    <property type="entry name" value="AAA"/>
    <property type="match status" value="1"/>
</dbReference>
<keyword evidence="3" id="KW-1003">Cell membrane</keyword>
<dbReference type="InterPro" id="IPR027417">
    <property type="entry name" value="P-loop_NTPase"/>
</dbReference>
<keyword evidence="6" id="KW-0547">Nucleotide-binding</keyword>
<dbReference type="GO" id="GO:0005524">
    <property type="term" value="F:ATP binding"/>
    <property type="evidence" value="ECO:0007669"/>
    <property type="project" value="UniProtKB-KW"/>
</dbReference>
<dbReference type="STRING" id="390270.SAMN04488005_2570"/>
<feature type="domain" description="ABC transporter" evidence="10">
    <location>
        <begin position="5"/>
        <end position="242"/>
    </location>
</feature>